<dbReference type="Proteomes" id="UP001346149">
    <property type="component" value="Unassembled WGS sequence"/>
</dbReference>
<dbReference type="GO" id="GO:0003723">
    <property type="term" value="F:RNA binding"/>
    <property type="evidence" value="ECO:0007669"/>
    <property type="project" value="InterPro"/>
</dbReference>
<dbReference type="PANTHER" id="PTHR47926:SF347">
    <property type="entry name" value="PENTATRICOPEPTIDE REPEAT-CONTAINING PROTEIN"/>
    <property type="match status" value="1"/>
</dbReference>
<feature type="repeat" description="PPR" evidence="3">
    <location>
        <begin position="230"/>
        <end position="264"/>
    </location>
</feature>
<comment type="caution">
    <text evidence="5">The sequence shown here is derived from an EMBL/GenBank/DDBJ whole genome shotgun (WGS) entry which is preliminary data.</text>
</comment>
<accession>A0AAN7LAR4</accession>
<dbReference type="Pfam" id="PF01535">
    <property type="entry name" value="PPR"/>
    <property type="match status" value="3"/>
</dbReference>
<dbReference type="PANTHER" id="PTHR47926">
    <property type="entry name" value="PENTATRICOPEPTIDE REPEAT-CONTAINING PROTEIN"/>
    <property type="match status" value="1"/>
</dbReference>
<dbReference type="InterPro" id="IPR002885">
    <property type="entry name" value="PPR_rpt"/>
</dbReference>
<dbReference type="InterPro" id="IPR046960">
    <property type="entry name" value="PPR_At4g14850-like_plant"/>
</dbReference>
<protein>
    <recommendedName>
        <fullName evidence="4">DYW domain-containing protein</fullName>
    </recommendedName>
</protein>
<keyword evidence="2" id="KW-0677">Repeat</keyword>
<dbReference type="Pfam" id="PF14432">
    <property type="entry name" value="DYW_deaminase"/>
    <property type="match status" value="1"/>
</dbReference>
<feature type="repeat" description="PPR" evidence="3">
    <location>
        <begin position="129"/>
        <end position="163"/>
    </location>
</feature>
<proteinExistence type="inferred from homology"/>
<evidence type="ECO:0000256" key="2">
    <source>
        <dbReference type="ARBA" id="ARBA00022737"/>
    </source>
</evidence>
<dbReference type="AlphaFoldDB" id="A0AAN7LAR4"/>
<dbReference type="PROSITE" id="PS51375">
    <property type="entry name" value="PPR"/>
    <property type="match status" value="2"/>
</dbReference>
<dbReference type="Gene3D" id="1.25.40.10">
    <property type="entry name" value="Tetratricopeptide repeat domain"/>
    <property type="match status" value="2"/>
</dbReference>
<feature type="domain" description="DYW" evidence="4">
    <location>
        <begin position="274"/>
        <end position="316"/>
    </location>
</feature>
<comment type="similarity">
    <text evidence="1">Belongs to the PPR family. PCMP-H subfamily.</text>
</comment>
<evidence type="ECO:0000313" key="5">
    <source>
        <dbReference type="EMBL" id="KAK4784333.1"/>
    </source>
</evidence>
<sequence>MHGPARRGPYKDGLAGIRGSGRCGHIRPRLAPEAVDLPPMYKPLSLQKLRALLNPLLFHCPSHPSSYAPVFEILTGSNVLKLGRQVHAFITLRGIEPNAFLGAKMVAMYASSDDLDSAVFVYRQIKNPNRLLYNAIVRGYAKYGCSQECVEVYRFMHTGGLSGDNFTVPFVLKSCADIGSLWMGMCVHGQSLRGGCDLDMYVGTSLIDMYVKCSEVGDARNVFEEMPERDASSWNALINGYMKAGDVGLAEELFRVREIYGFLEALPDKIKAQGYVPNTSFALHDVSEEEKEQNLSGHSEKLAVAFGILNTEAGGIVSKRA</sequence>
<dbReference type="InterPro" id="IPR032867">
    <property type="entry name" value="DYW_dom"/>
</dbReference>
<evidence type="ECO:0000313" key="6">
    <source>
        <dbReference type="Proteomes" id="UP001346149"/>
    </source>
</evidence>
<gene>
    <name evidence="5" type="ORF">SAY86_018701</name>
</gene>
<dbReference type="EMBL" id="JAXQNO010000014">
    <property type="protein sequence ID" value="KAK4784333.1"/>
    <property type="molecule type" value="Genomic_DNA"/>
</dbReference>
<dbReference type="GO" id="GO:0009451">
    <property type="term" value="P:RNA modification"/>
    <property type="evidence" value="ECO:0007669"/>
    <property type="project" value="InterPro"/>
</dbReference>
<reference evidence="5 6" key="1">
    <citation type="journal article" date="2023" name="Hortic Res">
        <title>Pangenome of water caltrop reveals structural variations and asymmetric subgenome divergence after allopolyploidization.</title>
        <authorList>
            <person name="Zhang X."/>
            <person name="Chen Y."/>
            <person name="Wang L."/>
            <person name="Yuan Y."/>
            <person name="Fang M."/>
            <person name="Shi L."/>
            <person name="Lu R."/>
            <person name="Comes H.P."/>
            <person name="Ma Y."/>
            <person name="Chen Y."/>
            <person name="Huang G."/>
            <person name="Zhou Y."/>
            <person name="Zheng Z."/>
            <person name="Qiu Y."/>
        </authorList>
    </citation>
    <scope>NUCLEOTIDE SEQUENCE [LARGE SCALE GENOMIC DNA]</scope>
    <source>
        <strain evidence="5">F231</strain>
    </source>
</reference>
<dbReference type="InterPro" id="IPR011990">
    <property type="entry name" value="TPR-like_helical_dom_sf"/>
</dbReference>
<dbReference type="GO" id="GO:0008270">
    <property type="term" value="F:zinc ion binding"/>
    <property type="evidence" value="ECO:0007669"/>
    <property type="project" value="InterPro"/>
</dbReference>
<evidence type="ECO:0000259" key="4">
    <source>
        <dbReference type="Pfam" id="PF14432"/>
    </source>
</evidence>
<evidence type="ECO:0000256" key="3">
    <source>
        <dbReference type="PROSITE-ProRule" id="PRU00708"/>
    </source>
</evidence>
<organism evidence="5 6">
    <name type="scientific">Trapa natans</name>
    <name type="common">Water chestnut</name>
    <dbReference type="NCBI Taxonomy" id="22666"/>
    <lineage>
        <taxon>Eukaryota</taxon>
        <taxon>Viridiplantae</taxon>
        <taxon>Streptophyta</taxon>
        <taxon>Embryophyta</taxon>
        <taxon>Tracheophyta</taxon>
        <taxon>Spermatophyta</taxon>
        <taxon>Magnoliopsida</taxon>
        <taxon>eudicotyledons</taxon>
        <taxon>Gunneridae</taxon>
        <taxon>Pentapetalae</taxon>
        <taxon>rosids</taxon>
        <taxon>malvids</taxon>
        <taxon>Myrtales</taxon>
        <taxon>Lythraceae</taxon>
        <taxon>Trapa</taxon>
    </lineage>
</organism>
<keyword evidence="6" id="KW-1185">Reference proteome</keyword>
<dbReference type="NCBIfam" id="TIGR00756">
    <property type="entry name" value="PPR"/>
    <property type="match status" value="3"/>
</dbReference>
<evidence type="ECO:0000256" key="1">
    <source>
        <dbReference type="ARBA" id="ARBA00006643"/>
    </source>
</evidence>
<name>A0AAN7LAR4_TRANT</name>